<feature type="signal peptide" evidence="7">
    <location>
        <begin position="1"/>
        <end position="26"/>
    </location>
</feature>
<comment type="caution">
    <text evidence="9">The sequence shown here is derived from an EMBL/GenBank/DDBJ whole genome shotgun (WGS) entry which is preliminary data.</text>
</comment>
<keyword evidence="3 7" id="KW-0732">Signal</keyword>
<evidence type="ECO:0000256" key="6">
    <source>
        <dbReference type="ARBA" id="ARBA00047512"/>
    </source>
</evidence>
<dbReference type="AlphaFoldDB" id="A0A4V2P7U2"/>
<evidence type="ECO:0000256" key="3">
    <source>
        <dbReference type="ARBA" id="ARBA00022729"/>
    </source>
</evidence>
<evidence type="ECO:0000256" key="7">
    <source>
        <dbReference type="SAM" id="SignalP"/>
    </source>
</evidence>
<name>A0A4V2P7U2_9GAMM</name>
<dbReference type="InterPro" id="IPR017946">
    <property type="entry name" value="PLC-like_Pdiesterase_TIM-brl"/>
</dbReference>
<dbReference type="PANTHER" id="PTHR43620:SF7">
    <property type="entry name" value="GLYCEROPHOSPHODIESTER PHOSPHODIESTERASE GDPD5-RELATED"/>
    <property type="match status" value="1"/>
</dbReference>
<evidence type="ECO:0000313" key="10">
    <source>
        <dbReference type="Proteomes" id="UP000294887"/>
    </source>
</evidence>
<dbReference type="GO" id="GO:0008889">
    <property type="term" value="F:glycerophosphodiester phosphodiesterase activity"/>
    <property type="evidence" value="ECO:0007669"/>
    <property type="project" value="UniProtKB-EC"/>
</dbReference>
<keyword evidence="5" id="KW-0378">Hydrolase</keyword>
<dbReference type="Gene3D" id="3.20.20.190">
    <property type="entry name" value="Phosphatidylinositol (PI) phosphodiesterase"/>
    <property type="match status" value="1"/>
</dbReference>
<dbReference type="InterPro" id="IPR030395">
    <property type="entry name" value="GP_PDE_dom"/>
</dbReference>
<dbReference type="Pfam" id="PF03009">
    <property type="entry name" value="GDPD"/>
    <property type="match status" value="1"/>
</dbReference>
<evidence type="ECO:0000259" key="8">
    <source>
        <dbReference type="PROSITE" id="PS51704"/>
    </source>
</evidence>
<keyword evidence="10" id="KW-1185">Reference proteome</keyword>
<feature type="domain" description="GP-PDE" evidence="8">
    <location>
        <begin position="67"/>
        <end position="356"/>
    </location>
</feature>
<gene>
    <name evidence="9" type="ORF">EV695_3893</name>
</gene>
<dbReference type="PROSITE" id="PS51704">
    <property type="entry name" value="GP_PDE"/>
    <property type="match status" value="1"/>
</dbReference>
<dbReference type="SUPFAM" id="SSF51695">
    <property type="entry name" value="PLC-like phosphodiesterases"/>
    <property type="match status" value="1"/>
</dbReference>
<evidence type="ECO:0000256" key="5">
    <source>
        <dbReference type="ARBA" id="ARBA00022801"/>
    </source>
</evidence>
<comment type="similarity">
    <text evidence="1">Belongs to the glycerophosphoryl diester phosphodiesterase family.</text>
</comment>
<protein>
    <recommendedName>
        <fullName evidence="2">glycerophosphodiester phosphodiesterase</fullName>
        <ecNumber evidence="2">3.1.4.46</ecNumber>
    </recommendedName>
</protein>
<organism evidence="9 10">
    <name type="scientific">Cocleimonas flava</name>
    <dbReference type="NCBI Taxonomy" id="634765"/>
    <lineage>
        <taxon>Bacteria</taxon>
        <taxon>Pseudomonadati</taxon>
        <taxon>Pseudomonadota</taxon>
        <taxon>Gammaproteobacteria</taxon>
        <taxon>Thiotrichales</taxon>
        <taxon>Thiotrichaceae</taxon>
        <taxon>Cocleimonas</taxon>
    </lineage>
</organism>
<sequence>MNIKNIKLLLILTSTLMLATTSLSHADDTKKAQLGPRPFFLVDNMKDGDLKKRLANCQSKSDFIRSDFSIGHRGAPMQFPEHTLESYKAAATMGAGIVECDVTFTKDKELVCRHSQCDLHTTTNILETPLASKCSVPFTPYNAETGANATAKCCASDITLAEFKTLKGKMDASNKKATTVAEYLNGTPKWRTDLYATRGTLMTHKESISLFKKLGVKMTPELKSADVKMPYMGKYSQQDYAQQMINEYKEANVSPDNVFPQSFNLEDVKYWIEKEPDFAKQAVYLDDRYDGKSFDHRSPATWSPSMDKLVADGVKIIAPPLWVLLDTDDSGKIIPSVYAKEAKTAGLKIIAWSLERSGNLSSDDGTAGGWYYQSINGTKSDKPGVIKNEGDVLTVLDVLAKDVGAIGVFSDWPATTTFYANCSAM</sequence>
<dbReference type="RefSeq" id="WP_131907634.1">
    <property type="nucleotide sequence ID" value="NZ_BAAAFU010000007.1"/>
</dbReference>
<dbReference type="OrthoDB" id="9795622at2"/>
<dbReference type="CDD" id="cd08560">
    <property type="entry name" value="GDPD_EcGlpQ_like_1"/>
    <property type="match status" value="1"/>
</dbReference>
<accession>A0A4V2P7U2</accession>
<comment type="catalytic activity">
    <reaction evidence="6">
        <text>a sn-glycero-3-phosphodiester + H2O = an alcohol + sn-glycerol 3-phosphate + H(+)</text>
        <dbReference type="Rhea" id="RHEA:12969"/>
        <dbReference type="ChEBI" id="CHEBI:15377"/>
        <dbReference type="ChEBI" id="CHEBI:15378"/>
        <dbReference type="ChEBI" id="CHEBI:30879"/>
        <dbReference type="ChEBI" id="CHEBI:57597"/>
        <dbReference type="ChEBI" id="CHEBI:83408"/>
        <dbReference type="EC" id="3.1.4.46"/>
    </reaction>
</comment>
<evidence type="ECO:0000313" key="9">
    <source>
        <dbReference type="EMBL" id="TCJ83155.1"/>
    </source>
</evidence>
<dbReference type="PANTHER" id="PTHR43620">
    <property type="entry name" value="GLYCEROPHOSPHORYL DIESTER PHOSPHODIESTERASE"/>
    <property type="match status" value="1"/>
</dbReference>
<feature type="chain" id="PRO_5020185763" description="glycerophosphodiester phosphodiesterase" evidence="7">
    <location>
        <begin position="27"/>
        <end position="425"/>
    </location>
</feature>
<dbReference type="EC" id="3.1.4.46" evidence="2"/>
<keyword evidence="4" id="KW-0319">Glycerol metabolism</keyword>
<dbReference type="GO" id="GO:0006629">
    <property type="term" value="P:lipid metabolic process"/>
    <property type="evidence" value="ECO:0007669"/>
    <property type="project" value="InterPro"/>
</dbReference>
<evidence type="ECO:0000256" key="2">
    <source>
        <dbReference type="ARBA" id="ARBA00012247"/>
    </source>
</evidence>
<evidence type="ECO:0000256" key="4">
    <source>
        <dbReference type="ARBA" id="ARBA00022798"/>
    </source>
</evidence>
<evidence type="ECO:0000256" key="1">
    <source>
        <dbReference type="ARBA" id="ARBA00007277"/>
    </source>
</evidence>
<proteinExistence type="inferred from homology"/>
<dbReference type="Proteomes" id="UP000294887">
    <property type="component" value="Unassembled WGS sequence"/>
</dbReference>
<dbReference type="GO" id="GO:0006071">
    <property type="term" value="P:glycerol metabolic process"/>
    <property type="evidence" value="ECO:0007669"/>
    <property type="project" value="UniProtKB-KW"/>
</dbReference>
<reference evidence="9 10" key="1">
    <citation type="submission" date="2019-03" db="EMBL/GenBank/DDBJ databases">
        <title>Genomic Encyclopedia of Type Strains, Phase IV (KMG-IV): sequencing the most valuable type-strain genomes for metagenomic binning, comparative biology and taxonomic classification.</title>
        <authorList>
            <person name="Goeker M."/>
        </authorList>
    </citation>
    <scope>NUCLEOTIDE SEQUENCE [LARGE SCALE GENOMIC DNA]</scope>
    <source>
        <strain evidence="9 10">DSM 24830</strain>
    </source>
</reference>
<dbReference type="EMBL" id="SMFQ01000005">
    <property type="protein sequence ID" value="TCJ83155.1"/>
    <property type="molecule type" value="Genomic_DNA"/>
</dbReference>